<accession>A0A0J6WR16</accession>
<evidence type="ECO:0000256" key="2">
    <source>
        <dbReference type="ARBA" id="ARBA00022630"/>
    </source>
</evidence>
<comment type="caution">
    <text evidence="5">The sequence shown here is derived from an EMBL/GenBank/DDBJ whole genome shotgun (WGS) entry which is preliminary data.</text>
</comment>
<dbReference type="SMART" id="SM00903">
    <property type="entry name" value="Flavin_Reduct"/>
    <property type="match status" value="1"/>
</dbReference>
<protein>
    <submittedName>
        <fullName evidence="5">Flavin reductase</fullName>
    </submittedName>
</protein>
<dbReference type="InterPro" id="IPR012349">
    <property type="entry name" value="Split_barrel_FMN-bd"/>
</dbReference>
<dbReference type="InParanoid" id="A0A0J6WR16"/>
<dbReference type="Gene3D" id="2.30.110.10">
    <property type="entry name" value="Electron Transport, Fmn-binding Protein, Chain A"/>
    <property type="match status" value="1"/>
</dbReference>
<dbReference type="InterPro" id="IPR002563">
    <property type="entry name" value="Flavin_Rdtase-like_dom"/>
</dbReference>
<name>A0A0J6WR16_9FIRM</name>
<evidence type="ECO:0000313" key="6">
    <source>
        <dbReference type="Proteomes" id="UP000036503"/>
    </source>
</evidence>
<dbReference type="SUPFAM" id="SSF50475">
    <property type="entry name" value="FMN-binding split barrel"/>
    <property type="match status" value="1"/>
</dbReference>
<proteinExistence type="inferred from homology"/>
<dbReference type="RefSeq" id="WP_048514889.1">
    <property type="nucleotide sequence ID" value="NZ_FUXD01000035.1"/>
</dbReference>
<dbReference type="AlphaFoldDB" id="A0A0J6WR16"/>
<comment type="similarity">
    <text evidence="3">Belongs to the flavoredoxin family.</text>
</comment>
<dbReference type="InterPro" id="IPR052174">
    <property type="entry name" value="Flavoredoxin"/>
</dbReference>
<dbReference type="Proteomes" id="UP000036503">
    <property type="component" value="Unassembled WGS sequence"/>
</dbReference>
<dbReference type="PANTHER" id="PTHR43567:SF1">
    <property type="entry name" value="FLAVOREDOXIN"/>
    <property type="match status" value="1"/>
</dbReference>
<dbReference type="OrthoDB" id="9794638at2"/>
<evidence type="ECO:0000256" key="1">
    <source>
        <dbReference type="ARBA" id="ARBA00001917"/>
    </source>
</evidence>
<comment type="cofactor">
    <cofactor evidence="1">
        <name>FMN</name>
        <dbReference type="ChEBI" id="CHEBI:58210"/>
    </cofactor>
</comment>
<dbReference type="STRING" id="39029.BSR42_10980"/>
<dbReference type="PATRIC" id="fig|1122219.3.peg.2138"/>
<dbReference type="EMBL" id="LEKT01000041">
    <property type="protein sequence ID" value="KMO85895.1"/>
    <property type="molecule type" value="Genomic_DNA"/>
</dbReference>
<dbReference type="GO" id="GO:0010181">
    <property type="term" value="F:FMN binding"/>
    <property type="evidence" value="ECO:0007669"/>
    <property type="project" value="InterPro"/>
</dbReference>
<gene>
    <name evidence="5" type="ORF">AB840_10945</name>
</gene>
<organism evidence="5 6">
    <name type="scientific">Megasphaera cerevisiae DSM 20462</name>
    <dbReference type="NCBI Taxonomy" id="1122219"/>
    <lineage>
        <taxon>Bacteria</taxon>
        <taxon>Bacillati</taxon>
        <taxon>Bacillota</taxon>
        <taxon>Negativicutes</taxon>
        <taxon>Veillonellales</taxon>
        <taxon>Veillonellaceae</taxon>
        <taxon>Megasphaera</taxon>
    </lineage>
</organism>
<dbReference type="GO" id="GO:0016646">
    <property type="term" value="F:oxidoreductase activity, acting on the CH-NH group of donors, NAD or NADP as acceptor"/>
    <property type="evidence" value="ECO:0007669"/>
    <property type="project" value="UniProtKB-ARBA"/>
</dbReference>
<dbReference type="Pfam" id="PF01613">
    <property type="entry name" value="Flavin_Reduct"/>
    <property type="match status" value="1"/>
</dbReference>
<dbReference type="PANTHER" id="PTHR43567">
    <property type="entry name" value="FLAVOREDOXIN-RELATED-RELATED"/>
    <property type="match status" value="1"/>
</dbReference>
<reference evidence="5 6" key="1">
    <citation type="submission" date="2015-06" db="EMBL/GenBank/DDBJ databases">
        <title>Draft genome sequence of beer spoilage bacterium Megasphaera cerevisiae type strain 20462.</title>
        <authorList>
            <person name="Kutumbaka K."/>
            <person name="Pasmowitz J."/>
            <person name="Mategko J."/>
            <person name="Reyes D."/>
            <person name="Friedrich A."/>
            <person name="Han S."/>
            <person name="Martens-Habbena W."/>
            <person name="Neal-McKinney J."/>
            <person name="Janagama H.K."/>
            <person name="Nadala C."/>
            <person name="Samadpour M."/>
        </authorList>
    </citation>
    <scope>NUCLEOTIDE SEQUENCE [LARGE SCALE GENOMIC DNA]</scope>
    <source>
        <strain evidence="5 6">DSM 20462</strain>
    </source>
</reference>
<keyword evidence="6" id="KW-1185">Reference proteome</keyword>
<evidence type="ECO:0000256" key="3">
    <source>
        <dbReference type="ARBA" id="ARBA00038054"/>
    </source>
</evidence>
<keyword evidence="2" id="KW-0285">Flavoprotein</keyword>
<feature type="domain" description="Flavin reductase like" evidence="4">
    <location>
        <begin position="14"/>
        <end position="161"/>
    </location>
</feature>
<evidence type="ECO:0000313" key="5">
    <source>
        <dbReference type="EMBL" id="KMO85895.1"/>
    </source>
</evidence>
<evidence type="ECO:0000259" key="4">
    <source>
        <dbReference type="SMART" id="SM00903"/>
    </source>
</evidence>
<sequence>MAFEEVAIERALTFIEPGPVVLVTTFDGVKNNVMTITWTMAMDFEQHIVITTGPWNYSFETLLHTRECAVCVPAADLLNTVVQIGMVSGTDTDKFKTFGLTALVSKYVKAPLIAECLACLECSVIDYIESYGFFVLQVRRVLVDQGRCERRLIHAVGDGCFVLDGETVSRRGQMMTKLPPGL</sequence>